<dbReference type="InterPro" id="IPR015943">
    <property type="entry name" value="WD40/YVTN_repeat-like_dom_sf"/>
</dbReference>
<evidence type="ECO:0000256" key="1">
    <source>
        <dbReference type="ARBA" id="ARBA00022574"/>
    </source>
</evidence>
<keyword evidence="1 3" id="KW-0853">WD repeat</keyword>
<dbReference type="PRINTS" id="PR00319">
    <property type="entry name" value="GPROTEINB"/>
</dbReference>
<feature type="repeat" description="WD" evidence="3">
    <location>
        <begin position="12"/>
        <end position="45"/>
    </location>
</feature>
<dbReference type="PROSITE" id="PS00678">
    <property type="entry name" value="WD_REPEATS_1"/>
    <property type="match status" value="2"/>
</dbReference>
<dbReference type="InterPro" id="IPR036322">
    <property type="entry name" value="WD40_repeat_dom_sf"/>
</dbReference>
<reference evidence="4" key="2">
    <citation type="submission" date="2025-09" db="UniProtKB">
        <authorList>
            <consortium name="Ensembl"/>
        </authorList>
    </citation>
    <scope>IDENTIFICATION</scope>
</reference>
<evidence type="ECO:0000256" key="2">
    <source>
        <dbReference type="ARBA" id="ARBA00022737"/>
    </source>
</evidence>
<dbReference type="InterPro" id="IPR020472">
    <property type="entry name" value="WD40_PAC1"/>
</dbReference>
<dbReference type="Pfam" id="PF00400">
    <property type="entry name" value="WD40"/>
    <property type="match status" value="5"/>
</dbReference>
<evidence type="ECO:0000313" key="4">
    <source>
        <dbReference type="Ensembl" id="ENSFHEP00000035035.1"/>
    </source>
</evidence>
<dbReference type="GO" id="GO:0005669">
    <property type="term" value="C:transcription factor TFIID complex"/>
    <property type="evidence" value="ECO:0007669"/>
    <property type="project" value="TreeGrafter"/>
</dbReference>
<protein>
    <submittedName>
        <fullName evidence="4">Uncharacterized protein</fullName>
    </submittedName>
</protein>
<reference evidence="4" key="1">
    <citation type="submission" date="2025-08" db="UniProtKB">
        <authorList>
            <consortium name="Ensembl"/>
        </authorList>
    </citation>
    <scope>IDENTIFICATION</scope>
</reference>
<keyword evidence="5" id="KW-1185">Reference proteome</keyword>
<feature type="repeat" description="WD" evidence="3">
    <location>
        <begin position="96"/>
        <end position="137"/>
    </location>
</feature>
<dbReference type="InterPro" id="IPR001680">
    <property type="entry name" value="WD40_rpt"/>
</dbReference>
<dbReference type="STRING" id="8078.ENSFHEP00000035035"/>
<feature type="repeat" description="WD" evidence="3">
    <location>
        <begin position="168"/>
        <end position="194"/>
    </location>
</feature>
<dbReference type="Ensembl" id="ENSFHET00000035511.1">
    <property type="protein sequence ID" value="ENSFHEP00000035035.1"/>
    <property type="gene ID" value="ENSFHEG00000023060.1"/>
</dbReference>
<dbReference type="GO" id="GO:0006367">
    <property type="term" value="P:transcription initiation at RNA polymerase II promoter"/>
    <property type="evidence" value="ECO:0007669"/>
    <property type="project" value="TreeGrafter"/>
</dbReference>
<proteinExistence type="predicted"/>
<dbReference type="GeneTree" id="ENSGT00940000153342"/>
<dbReference type="InterPro" id="IPR001632">
    <property type="entry name" value="WD40_G-protein_beta-like"/>
</dbReference>
<dbReference type="Proteomes" id="UP000265000">
    <property type="component" value="Unplaced"/>
</dbReference>
<dbReference type="PRINTS" id="PR00320">
    <property type="entry name" value="GPROTEINBRPT"/>
</dbReference>
<dbReference type="PROSITE" id="PS50082">
    <property type="entry name" value="WD_REPEATS_2"/>
    <property type="match status" value="4"/>
</dbReference>
<feature type="repeat" description="WD" evidence="3">
    <location>
        <begin position="54"/>
        <end position="95"/>
    </location>
</feature>
<dbReference type="GO" id="GO:0016251">
    <property type="term" value="F:RNA polymerase II general transcription initiation factor activity"/>
    <property type="evidence" value="ECO:0007669"/>
    <property type="project" value="TreeGrafter"/>
</dbReference>
<accession>A0A3Q2R363</accession>
<dbReference type="AlphaFoldDB" id="A0A3Q2R363"/>
<name>A0A3Q2R363_FUNHE</name>
<evidence type="ECO:0000313" key="5">
    <source>
        <dbReference type="Proteomes" id="UP000265000"/>
    </source>
</evidence>
<dbReference type="Gene3D" id="2.130.10.10">
    <property type="entry name" value="YVTN repeat-like/Quinoprotein amine dehydrogenase"/>
    <property type="match status" value="2"/>
</dbReference>
<evidence type="ECO:0000256" key="3">
    <source>
        <dbReference type="PROSITE-ProRule" id="PRU00221"/>
    </source>
</evidence>
<organism evidence="4 5">
    <name type="scientific">Fundulus heteroclitus</name>
    <name type="common">Killifish</name>
    <name type="synonym">Mummichog</name>
    <dbReference type="NCBI Taxonomy" id="8078"/>
    <lineage>
        <taxon>Eukaryota</taxon>
        <taxon>Metazoa</taxon>
        <taxon>Chordata</taxon>
        <taxon>Craniata</taxon>
        <taxon>Vertebrata</taxon>
        <taxon>Euteleostomi</taxon>
        <taxon>Actinopterygii</taxon>
        <taxon>Neopterygii</taxon>
        <taxon>Teleostei</taxon>
        <taxon>Neoteleostei</taxon>
        <taxon>Acanthomorphata</taxon>
        <taxon>Ovalentaria</taxon>
        <taxon>Atherinomorphae</taxon>
        <taxon>Cyprinodontiformes</taxon>
        <taxon>Fundulidae</taxon>
        <taxon>Fundulus</taxon>
    </lineage>
</organism>
<dbReference type="CDD" id="cd00200">
    <property type="entry name" value="WD40"/>
    <property type="match status" value="1"/>
</dbReference>
<dbReference type="PANTHER" id="PTHR19879">
    <property type="entry name" value="TRANSCRIPTION INITIATION FACTOR TFIID"/>
    <property type="match status" value="1"/>
</dbReference>
<dbReference type="PROSITE" id="PS50294">
    <property type="entry name" value="WD_REPEATS_REGION"/>
    <property type="match status" value="4"/>
</dbReference>
<dbReference type="InterPro" id="IPR019775">
    <property type="entry name" value="WD40_repeat_CS"/>
</dbReference>
<dbReference type="SMART" id="SM00320">
    <property type="entry name" value="WD40"/>
    <property type="match status" value="5"/>
</dbReference>
<dbReference type="SUPFAM" id="SSF50978">
    <property type="entry name" value="WD40 repeat-like"/>
    <property type="match status" value="1"/>
</dbReference>
<dbReference type="PANTHER" id="PTHR19879:SF4">
    <property type="entry name" value="TRANSCRIPTION INITIATION FACTOR TFIID SUBUNIT 5"/>
    <property type="match status" value="1"/>
</dbReference>
<sequence length="286" mass="31945">MDDKTASESKCLYGHTGPVYGISFSPDRNYLLSSSEDGSVRLWSLLTFTCLVGYKGHNYPVWDTQFSPYGYYFVSGGHDRVARLWATDHHQPLRIFAGHLADVTCSRFHPNANYVATGSSDRAIRLWDVLTGNCVRILTGHKVRGHRNSRRFSSQHLKETGRTLIGPVHALAFSPNGKFLASGATDGRVLLWDIGHGLMVGELKGHTDTIYSLRFSRDGEILASGTCSWPRALITRNGIGPREGFGNHAEPDTTHIFNLGVVQNKPHHQFIFFFSLSLPRLTDRMK</sequence>
<keyword evidence="2" id="KW-0677">Repeat</keyword>